<protein>
    <submittedName>
        <fullName evidence="1">Uncharacterized protein</fullName>
    </submittedName>
</protein>
<accession>A0ABS8VH07</accession>
<proteinExistence type="predicted"/>
<evidence type="ECO:0000313" key="1">
    <source>
        <dbReference type="EMBL" id="MCD9645309.1"/>
    </source>
</evidence>
<dbReference type="EMBL" id="JACEIK010004394">
    <property type="protein sequence ID" value="MCD9645309.1"/>
    <property type="molecule type" value="Genomic_DNA"/>
</dbReference>
<reference evidence="1 2" key="1">
    <citation type="journal article" date="2021" name="BMC Genomics">
        <title>Datura genome reveals duplications of psychoactive alkaloid biosynthetic genes and high mutation rate following tissue culture.</title>
        <authorList>
            <person name="Rajewski A."/>
            <person name="Carter-House D."/>
            <person name="Stajich J."/>
            <person name="Litt A."/>
        </authorList>
    </citation>
    <scope>NUCLEOTIDE SEQUENCE [LARGE SCALE GENOMIC DNA]</scope>
    <source>
        <strain evidence="1">AR-01</strain>
    </source>
</reference>
<organism evidence="1 2">
    <name type="scientific">Datura stramonium</name>
    <name type="common">Jimsonweed</name>
    <name type="synonym">Common thornapple</name>
    <dbReference type="NCBI Taxonomy" id="4076"/>
    <lineage>
        <taxon>Eukaryota</taxon>
        <taxon>Viridiplantae</taxon>
        <taxon>Streptophyta</taxon>
        <taxon>Embryophyta</taxon>
        <taxon>Tracheophyta</taxon>
        <taxon>Spermatophyta</taxon>
        <taxon>Magnoliopsida</taxon>
        <taxon>eudicotyledons</taxon>
        <taxon>Gunneridae</taxon>
        <taxon>Pentapetalae</taxon>
        <taxon>asterids</taxon>
        <taxon>lamiids</taxon>
        <taxon>Solanales</taxon>
        <taxon>Solanaceae</taxon>
        <taxon>Solanoideae</taxon>
        <taxon>Datureae</taxon>
        <taxon>Datura</taxon>
    </lineage>
</organism>
<name>A0ABS8VH07_DATST</name>
<gene>
    <name evidence="1" type="ORF">HAX54_034147</name>
</gene>
<keyword evidence="2" id="KW-1185">Reference proteome</keyword>
<evidence type="ECO:0000313" key="2">
    <source>
        <dbReference type="Proteomes" id="UP000823775"/>
    </source>
</evidence>
<feature type="non-terminal residue" evidence="1">
    <location>
        <position position="56"/>
    </location>
</feature>
<feature type="non-terminal residue" evidence="1">
    <location>
        <position position="1"/>
    </location>
</feature>
<sequence>VRSATRTGRDATSITSGGAILQNQSLKQGSELVQPMTRWDDSWKISGLGTMEEMTA</sequence>
<comment type="caution">
    <text evidence="1">The sequence shown here is derived from an EMBL/GenBank/DDBJ whole genome shotgun (WGS) entry which is preliminary data.</text>
</comment>
<dbReference type="Proteomes" id="UP000823775">
    <property type="component" value="Unassembled WGS sequence"/>
</dbReference>